<dbReference type="EMBL" id="MDEH01000003">
    <property type="protein sequence ID" value="PPU73517.1"/>
    <property type="molecule type" value="Genomic_DNA"/>
</dbReference>
<dbReference type="Proteomes" id="UP000239865">
    <property type="component" value="Unassembled WGS sequence"/>
</dbReference>
<dbReference type="AlphaFoldDB" id="A0A2S7DI94"/>
<evidence type="ECO:0000313" key="2">
    <source>
        <dbReference type="Proteomes" id="UP000239865"/>
    </source>
</evidence>
<gene>
    <name evidence="1" type="ORF">XmelCFBP4644_08390</name>
</gene>
<proteinExistence type="predicted"/>
<evidence type="ECO:0000313" key="1">
    <source>
        <dbReference type="EMBL" id="PPU73517.1"/>
    </source>
</evidence>
<accession>A0A2S7DI94</accession>
<organism evidence="1 2">
    <name type="scientific">Xanthomonas melonis</name>
    <dbReference type="NCBI Taxonomy" id="56456"/>
    <lineage>
        <taxon>Bacteria</taxon>
        <taxon>Pseudomonadati</taxon>
        <taxon>Pseudomonadota</taxon>
        <taxon>Gammaproteobacteria</taxon>
        <taxon>Lysobacterales</taxon>
        <taxon>Lysobacteraceae</taxon>
        <taxon>Xanthomonas</taxon>
    </lineage>
</organism>
<name>A0A2S7DI94_9XANT</name>
<sequence length="107" mass="11045">MATAADASCMAGRDRAHVCTRPPRQRHSSLARMLARRARWLSGPVAVRARPDGNTACIAGCAGHSNSDPRFQRSLQAPAPVQAHAAAATACTGTDACACATFTNAIG</sequence>
<reference evidence="1 2" key="1">
    <citation type="submission" date="2016-08" db="EMBL/GenBank/DDBJ databases">
        <authorList>
            <person name="Seilhamer J.J."/>
        </authorList>
    </citation>
    <scope>NUCLEOTIDE SEQUENCE [LARGE SCALE GENOMIC DNA]</scope>
    <source>
        <strain evidence="1 2">CFBP4644</strain>
    </source>
</reference>
<protein>
    <submittedName>
        <fullName evidence="1">Uncharacterized protein</fullName>
    </submittedName>
</protein>
<comment type="caution">
    <text evidence="1">The sequence shown here is derived from an EMBL/GenBank/DDBJ whole genome shotgun (WGS) entry which is preliminary data.</text>
</comment>